<gene>
    <name evidence="2" type="ORF">EI555_001063</name>
</gene>
<sequence>MKDGVVQVSSLVQARKTKQGEGGAGGGRKPKLDGTKIKKILADWDWNLLKGKRNVPEFTSECPRFCLFYSTLPGFSREFRFGF</sequence>
<organism evidence="2 3">
    <name type="scientific">Monodon monoceros</name>
    <name type="common">Narwhal</name>
    <name type="synonym">Ceratodon monodon</name>
    <dbReference type="NCBI Taxonomy" id="40151"/>
    <lineage>
        <taxon>Eukaryota</taxon>
        <taxon>Metazoa</taxon>
        <taxon>Chordata</taxon>
        <taxon>Craniata</taxon>
        <taxon>Vertebrata</taxon>
        <taxon>Euteleostomi</taxon>
        <taxon>Mammalia</taxon>
        <taxon>Eutheria</taxon>
        <taxon>Laurasiatheria</taxon>
        <taxon>Artiodactyla</taxon>
        <taxon>Whippomorpha</taxon>
        <taxon>Cetacea</taxon>
        <taxon>Odontoceti</taxon>
        <taxon>Monodontidae</taxon>
        <taxon>Monodon</taxon>
    </lineage>
</organism>
<dbReference type="EMBL" id="RWIC01001367">
    <property type="protein sequence ID" value="TKC36118.1"/>
    <property type="molecule type" value="Genomic_DNA"/>
</dbReference>
<comment type="caution">
    <text evidence="2">The sequence shown here is derived from an EMBL/GenBank/DDBJ whole genome shotgun (WGS) entry which is preliminary data.</text>
</comment>
<name>A0A4U1EIT7_MONMO</name>
<reference evidence="3" key="1">
    <citation type="journal article" date="2019" name="IScience">
        <title>Narwhal Genome Reveals Long-Term Low Genetic Diversity despite Current Large Abundance Size.</title>
        <authorList>
            <person name="Westbury M.V."/>
            <person name="Petersen B."/>
            <person name="Garde E."/>
            <person name="Heide-Jorgensen M.P."/>
            <person name="Lorenzen E.D."/>
        </authorList>
    </citation>
    <scope>NUCLEOTIDE SEQUENCE [LARGE SCALE GENOMIC DNA]</scope>
</reference>
<dbReference type="AlphaFoldDB" id="A0A4U1EIT7"/>
<dbReference type="Proteomes" id="UP000308365">
    <property type="component" value="Unassembled WGS sequence"/>
</dbReference>
<evidence type="ECO:0000256" key="1">
    <source>
        <dbReference type="SAM" id="MobiDB-lite"/>
    </source>
</evidence>
<evidence type="ECO:0000313" key="3">
    <source>
        <dbReference type="Proteomes" id="UP000308365"/>
    </source>
</evidence>
<protein>
    <submittedName>
        <fullName evidence="2">Uncharacterized protein</fullName>
    </submittedName>
</protein>
<evidence type="ECO:0000313" key="2">
    <source>
        <dbReference type="EMBL" id="TKC36118.1"/>
    </source>
</evidence>
<accession>A0A4U1EIT7</accession>
<feature type="region of interest" description="Disordered" evidence="1">
    <location>
        <begin position="1"/>
        <end position="33"/>
    </location>
</feature>
<proteinExistence type="predicted"/>